<dbReference type="AlphaFoldDB" id="A0A8H6LYF4"/>
<comment type="caution">
    <text evidence="2">The sequence shown here is derived from an EMBL/GenBank/DDBJ whole genome shotgun (WGS) entry which is preliminary data.</text>
</comment>
<keyword evidence="3" id="KW-1185">Reference proteome</keyword>
<name>A0A8H6LYF4_9AGAR</name>
<feature type="compositionally biased region" description="Basic and acidic residues" evidence="1">
    <location>
        <begin position="58"/>
        <end position="77"/>
    </location>
</feature>
<feature type="compositionally biased region" description="Polar residues" evidence="1">
    <location>
        <begin position="92"/>
        <end position="104"/>
    </location>
</feature>
<reference evidence="2 3" key="1">
    <citation type="submission" date="2020-07" db="EMBL/GenBank/DDBJ databases">
        <title>Comparative genomics of pyrophilous fungi reveals a link between fire events and developmental genes.</title>
        <authorList>
            <consortium name="DOE Joint Genome Institute"/>
            <person name="Steindorff A.S."/>
            <person name="Carver A."/>
            <person name="Calhoun S."/>
            <person name="Stillman K."/>
            <person name="Liu H."/>
            <person name="Lipzen A."/>
            <person name="Pangilinan J."/>
            <person name="Labutti K."/>
            <person name="Bruns T.D."/>
            <person name="Grigoriev I.V."/>
        </authorList>
    </citation>
    <scope>NUCLEOTIDE SEQUENCE [LARGE SCALE GENOMIC DNA]</scope>
    <source>
        <strain evidence="2 3">CBS 144469</strain>
    </source>
</reference>
<evidence type="ECO:0000313" key="3">
    <source>
        <dbReference type="Proteomes" id="UP000521943"/>
    </source>
</evidence>
<accession>A0A8H6LYF4</accession>
<organism evidence="2 3">
    <name type="scientific">Ephemerocybe angulata</name>
    <dbReference type="NCBI Taxonomy" id="980116"/>
    <lineage>
        <taxon>Eukaryota</taxon>
        <taxon>Fungi</taxon>
        <taxon>Dikarya</taxon>
        <taxon>Basidiomycota</taxon>
        <taxon>Agaricomycotina</taxon>
        <taxon>Agaricomycetes</taxon>
        <taxon>Agaricomycetidae</taxon>
        <taxon>Agaricales</taxon>
        <taxon>Agaricineae</taxon>
        <taxon>Psathyrellaceae</taxon>
        <taxon>Ephemerocybe</taxon>
    </lineage>
</organism>
<feature type="region of interest" description="Disordered" evidence="1">
    <location>
        <begin position="57"/>
        <end position="126"/>
    </location>
</feature>
<dbReference type="Proteomes" id="UP000521943">
    <property type="component" value="Unassembled WGS sequence"/>
</dbReference>
<feature type="compositionally biased region" description="Basic and acidic residues" evidence="1">
    <location>
        <begin position="20"/>
        <end position="31"/>
    </location>
</feature>
<feature type="region of interest" description="Disordered" evidence="1">
    <location>
        <begin position="1"/>
        <end position="40"/>
    </location>
</feature>
<evidence type="ECO:0000256" key="1">
    <source>
        <dbReference type="SAM" id="MobiDB-lite"/>
    </source>
</evidence>
<evidence type="ECO:0000313" key="2">
    <source>
        <dbReference type="EMBL" id="KAF6745716.1"/>
    </source>
</evidence>
<protein>
    <submittedName>
        <fullName evidence="2">Uncharacterized protein</fullName>
    </submittedName>
</protein>
<proteinExistence type="predicted"/>
<dbReference type="EMBL" id="JACGCI010000101">
    <property type="protein sequence ID" value="KAF6745716.1"/>
    <property type="molecule type" value="Genomic_DNA"/>
</dbReference>
<sequence length="178" mass="20416">MREGRLSGAEGTKTRPHTRRRDERIDGENQTRRRPRTRTPLVCARVKNLGQTPIARFRAKEAKDATTTHRTAHEHPRFHSRRQQPNDGHHAQANTWQNTRSTKPAMTLASRRPSAPAKRAKWKAAGRFCQRPATNTRRHSTYLANRGRRAAGGRCWVPVCETPTPRLRKPSARQPSNR</sequence>
<gene>
    <name evidence="2" type="ORF">DFP72DRAFT_43407</name>
</gene>